<feature type="transmembrane region" description="Helical" evidence="1">
    <location>
        <begin position="105"/>
        <end position="127"/>
    </location>
</feature>
<accession>A0A6G7YDX2</accession>
<dbReference type="RefSeq" id="WP_166315446.1">
    <property type="nucleotide sequence ID" value="NZ_CP049866.1"/>
</dbReference>
<name>A0A6G7YDX2_9ACTN</name>
<feature type="transmembrane region" description="Helical" evidence="1">
    <location>
        <begin position="12"/>
        <end position="32"/>
    </location>
</feature>
<keyword evidence="1" id="KW-0812">Transmembrane</keyword>
<evidence type="ECO:0000313" key="2">
    <source>
        <dbReference type="EMBL" id="QIK74807.1"/>
    </source>
</evidence>
<evidence type="ECO:0000256" key="1">
    <source>
        <dbReference type="SAM" id="Phobius"/>
    </source>
</evidence>
<protein>
    <submittedName>
        <fullName evidence="2">DUF2254 domain-containing protein</fullName>
    </submittedName>
</protein>
<evidence type="ECO:0000313" key="3">
    <source>
        <dbReference type="Proteomes" id="UP000502035"/>
    </source>
</evidence>
<keyword evidence="3" id="KW-1185">Reference proteome</keyword>
<keyword evidence="1" id="KW-1133">Transmembrane helix</keyword>
<dbReference type="Proteomes" id="UP000502035">
    <property type="component" value="Chromosome"/>
</dbReference>
<feature type="transmembrane region" description="Helical" evidence="1">
    <location>
        <begin position="139"/>
        <end position="159"/>
    </location>
</feature>
<dbReference type="EMBL" id="CP049866">
    <property type="protein sequence ID" value="QIK74807.1"/>
    <property type="molecule type" value="Genomic_DNA"/>
</dbReference>
<gene>
    <name evidence="2" type="ORF">G7071_04560</name>
</gene>
<organism evidence="2 3">
    <name type="scientific">Nocardioides piscis</name>
    <dbReference type="NCBI Taxonomy" id="2714938"/>
    <lineage>
        <taxon>Bacteria</taxon>
        <taxon>Bacillati</taxon>
        <taxon>Actinomycetota</taxon>
        <taxon>Actinomycetes</taxon>
        <taxon>Propionibacteriales</taxon>
        <taxon>Nocardioidaceae</taxon>
        <taxon>Nocardioides</taxon>
    </lineage>
</organism>
<dbReference type="Pfam" id="PF10011">
    <property type="entry name" value="DUF2254"/>
    <property type="match status" value="1"/>
</dbReference>
<reference evidence="2 3" key="1">
    <citation type="submission" date="2020-03" db="EMBL/GenBank/DDBJ databases">
        <title>Nocardioides sp. nov., isolated from fish.</title>
        <authorList>
            <person name="Hyun D.-W."/>
            <person name="Bae J.-W."/>
        </authorList>
    </citation>
    <scope>NUCLEOTIDE SEQUENCE [LARGE SCALE GENOMIC DNA]</scope>
    <source>
        <strain evidence="2 3">HDW12A</strain>
    </source>
</reference>
<keyword evidence="1" id="KW-0472">Membrane</keyword>
<dbReference type="AlphaFoldDB" id="A0A6G7YDX2"/>
<sequence>MSTWTRLRQSFWFIPALLCLGAVILAEGLIVIDRQWGNDGLGALDFLITRVGESGSRDLLGAIAGSMLTVASTTFSITIAVLALSSSTYGPRLVRNFMADRGNQLVLGIFVATFLYSLMVLRSIRVLGEDDGTYFVPHLAVNVAVLMAVLSIGVLVYFIHHISESVQVWTLAEQVRVDLVGVVERLYPEESRDDERLPDPVEAGAARRAGGAAVASLDTGYVQGIDVDDLVTLAHQHDAVISLTVRPGDHVTKGASLAVVSPADRAGDDVHAATQQAVLVGRARDPHQDPEFPALLLEEMAVRALSPSTNDPYTAINALDNLASGLVLLAARPALSSHRHDEEGHLRVVVETPHLLDILEHLMDAMRHYAIEHPTVLHRSLTLLAEVGSASRDAGVRRRMTGLADELVEAFAATSPHPGDLEKLSAHAADVCAALSG</sequence>
<feature type="transmembrane region" description="Helical" evidence="1">
    <location>
        <begin position="59"/>
        <end position="84"/>
    </location>
</feature>
<proteinExistence type="predicted"/>
<dbReference type="KEGG" id="npi:G7071_04560"/>
<dbReference type="InterPro" id="IPR018723">
    <property type="entry name" value="DUF2254_membrane"/>
</dbReference>